<reference evidence="2" key="1">
    <citation type="submission" date="2021-01" db="EMBL/GenBank/DDBJ databases">
        <authorList>
            <person name="Eckstrom K.M.E."/>
        </authorList>
    </citation>
    <scope>NUCLEOTIDE SEQUENCE</scope>
    <source>
        <strain evidence="2">UVCC 0001</strain>
    </source>
</reference>
<dbReference type="EMBL" id="JASFZW010000005">
    <property type="protein sequence ID" value="KAK2078143.1"/>
    <property type="molecule type" value="Genomic_DNA"/>
</dbReference>
<feature type="region of interest" description="Disordered" evidence="1">
    <location>
        <begin position="122"/>
        <end position="221"/>
    </location>
</feature>
<evidence type="ECO:0000313" key="3">
    <source>
        <dbReference type="Proteomes" id="UP001255856"/>
    </source>
</evidence>
<gene>
    <name evidence="2" type="ORF">QBZ16_004011</name>
</gene>
<feature type="compositionally biased region" description="Low complexity" evidence="1">
    <location>
        <begin position="26"/>
        <end position="39"/>
    </location>
</feature>
<evidence type="ECO:0000256" key="1">
    <source>
        <dbReference type="SAM" id="MobiDB-lite"/>
    </source>
</evidence>
<evidence type="ECO:0000313" key="2">
    <source>
        <dbReference type="EMBL" id="KAK2078143.1"/>
    </source>
</evidence>
<feature type="region of interest" description="Disordered" evidence="1">
    <location>
        <begin position="321"/>
        <end position="352"/>
    </location>
</feature>
<organism evidence="2 3">
    <name type="scientific">Prototheca wickerhamii</name>
    <dbReference type="NCBI Taxonomy" id="3111"/>
    <lineage>
        <taxon>Eukaryota</taxon>
        <taxon>Viridiplantae</taxon>
        <taxon>Chlorophyta</taxon>
        <taxon>core chlorophytes</taxon>
        <taxon>Trebouxiophyceae</taxon>
        <taxon>Chlorellales</taxon>
        <taxon>Chlorellaceae</taxon>
        <taxon>Prototheca</taxon>
    </lineage>
</organism>
<feature type="compositionally biased region" description="Basic and acidic residues" evidence="1">
    <location>
        <begin position="172"/>
        <end position="182"/>
    </location>
</feature>
<dbReference type="Proteomes" id="UP001255856">
    <property type="component" value="Unassembled WGS sequence"/>
</dbReference>
<dbReference type="AlphaFoldDB" id="A0AAD9IH20"/>
<feature type="compositionally biased region" description="Low complexity" evidence="1">
    <location>
        <begin position="194"/>
        <end position="220"/>
    </location>
</feature>
<comment type="caution">
    <text evidence="2">The sequence shown here is derived from an EMBL/GenBank/DDBJ whole genome shotgun (WGS) entry which is preliminary data.</text>
</comment>
<sequence length="352" mass="35583">MALHELSVGSRGPVAVGSALGASPVGGTPRSSAGGASRASLSGFGLPFPSSASLDGSSVDDYWDAQSIGGAPAPGPDGSVLGSSWGESGVAKLAELRACLVAAQQQFVEPSRAGLRHDEAEEAATLNELSDSAASPLLIGSRVPADEQEGETRDEDEATSPLRASGSAAAAWERRRPVEARSRRAAPASPPCSPSGSSARGSCSRSSPALSRSSSGGSASEFGEDRVYVARMVAQMLARAATRADLETSWRRRVRLLEARLGAAKEMTRAMLRQHRRAMESVEPWAQTLIQGGLVVGATLAGGAVALLALRLLTPRAGSGAPADAASSLPATETATAAPAAPASASGGGVQH</sequence>
<keyword evidence="3" id="KW-1185">Reference proteome</keyword>
<accession>A0AAD9IH20</accession>
<feature type="region of interest" description="Disordered" evidence="1">
    <location>
        <begin position="59"/>
        <end position="82"/>
    </location>
</feature>
<name>A0AAD9IH20_PROWI</name>
<proteinExistence type="predicted"/>
<feature type="compositionally biased region" description="Acidic residues" evidence="1">
    <location>
        <begin position="146"/>
        <end position="158"/>
    </location>
</feature>
<feature type="region of interest" description="Disordered" evidence="1">
    <location>
        <begin position="1"/>
        <end position="39"/>
    </location>
</feature>
<feature type="compositionally biased region" description="Low complexity" evidence="1">
    <location>
        <begin position="321"/>
        <end position="345"/>
    </location>
</feature>
<protein>
    <submittedName>
        <fullName evidence="2">Uncharacterized protein</fullName>
    </submittedName>
</protein>